<sequence>MRGVPDAAAVQCLLAVRGIAPLAVVLHGEGQGVLPLAHRRSNINGKRQVPVAVAAHLKIVDQHGAALVHRAKV</sequence>
<reference evidence="1" key="1">
    <citation type="submission" date="2019-08" db="EMBL/GenBank/DDBJ databases">
        <authorList>
            <person name="Kucharzyk K."/>
            <person name="Murdoch R.W."/>
            <person name="Higgins S."/>
            <person name="Loffler F."/>
        </authorList>
    </citation>
    <scope>NUCLEOTIDE SEQUENCE</scope>
</reference>
<protein>
    <submittedName>
        <fullName evidence="1">Uncharacterized protein</fullName>
    </submittedName>
</protein>
<comment type="caution">
    <text evidence="1">The sequence shown here is derived from an EMBL/GenBank/DDBJ whole genome shotgun (WGS) entry which is preliminary data.</text>
</comment>
<evidence type="ECO:0000313" key="1">
    <source>
        <dbReference type="EMBL" id="MPN38766.1"/>
    </source>
</evidence>
<name>A0A645HJI8_9ZZZZ</name>
<accession>A0A645HJI8</accession>
<dbReference type="EMBL" id="VSSQ01094197">
    <property type="protein sequence ID" value="MPN38766.1"/>
    <property type="molecule type" value="Genomic_DNA"/>
</dbReference>
<organism evidence="1">
    <name type="scientific">bioreactor metagenome</name>
    <dbReference type="NCBI Taxonomy" id="1076179"/>
    <lineage>
        <taxon>unclassified sequences</taxon>
        <taxon>metagenomes</taxon>
        <taxon>ecological metagenomes</taxon>
    </lineage>
</organism>
<dbReference type="AlphaFoldDB" id="A0A645HJI8"/>
<gene>
    <name evidence="1" type="ORF">SDC9_186291</name>
</gene>
<proteinExistence type="predicted"/>